<feature type="region of interest" description="Disordered" evidence="1">
    <location>
        <begin position="340"/>
        <end position="362"/>
    </location>
</feature>
<accession>A0A8X7VAB3</accession>
<proteinExistence type="predicted"/>
<sequence length="375" mass="43793">MASSSGNRKYPPRLYEIGKTPIQNRSMNHNCYLSNIQTLKENVGEDVWAELRESAVGVIIKLKELNYTWSAKHVHYFLVNQLAIQSTHEFWSLIEDQPMRFSLYEFEDITGLNCDPFDTEEQWDVAHEDFWVEMKVPISEGPKLNELQDLFPIIRNWSREKRVMVGLRCLLSIGILGISSNSRIPLHLAKRVMDPAAFQRYPWGRVGFTSLVDSIKVVTYEGKKSYTLHGCVHALLIWIYESVRGLGEIYGHQIEETEVPLLSWHGSRQRINFPNFLLYFTMQIRVRHMNVKAMEDRYPKWVEDERPEDLDNMIVDILNDQLNDKFWDVMPPTKCLKRKTHVSAPSVPDRVDESPSTKRKKEKVTAPEMVCIKCY</sequence>
<dbReference type="Proteomes" id="UP000886595">
    <property type="component" value="Unassembled WGS sequence"/>
</dbReference>
<dbReference type="AlphaFoldDB" id="A0A8X7VAB3"/>
<dbReference type="OrthoDB" id="1027241at2759"/>
<name>A0A8X7VAB3_BRACI</name>
<evidence type="ECO:0000313" key="3">
    <source>
        <dbReference type="EMBL" id="KAG2306816.1"/>
    </source>
</evidence>
<dbReference type="PANTHER" id="PTHR48449">
    <property type="entry name" value="DUF1985 DOMAIN-CONTAINING PROTEIN"/>
    <property type="match status" value="1"/>
</dbReference>
<evidence type="ECO:0000313" key="4">
    <source>
        <dbReference type="Proteomes" id="UP000886595"/>
    </source>
</evidence>
<keyword evidence="4" id="KW-1185">Reference proteome</keyword>
<comment type="caution">
    <text evidence="3">The sequence shown here is derived from an EMBL/GenBank/DDBJ whole genome shotgun (WGS) entry which is preliminary data.</text>
</comment>
<protein>
    <recommendedName>
        <fullName evidence="2">DUF1985 domain-containing protein</fullName>
    </recommendedName>
</protein>
<evidence type="ECO:0000256" key="1">
    <source>
        <dbReference type="SAM" id="MobiDB-lite"/>
    </source>
</evidence>
<organism evidence="3 4">
    <name type="scientific">Brassica carinata</name>
    <name type="common">Ethiopian mustard</name>
    <name type="synonym">Abyssinian cabbage</name>
    <dbReference type="NCBI Taxonomy" id="52824"/>
    <lineage>
        <taxon>Eukaryota</taxon>
        <taxon>Viridiplantae</taxon>
        <taxon>Streptophyta</taxon>
        <taxon>Embryophyta</taxon>
        <taxon>Tracheophyta</taxon>
        <taxon>Spermatophyta</taxon>
        <taxon>Magnoliopsida</taxon>
        <taxon>eudicotyledons</taxon>
        <taxon>Gunneridae</taxon>
        <taxon>Pentapetalae</taxon>
        <taxon>rosids</taxon>
        <taxon>malvids</taxon>
        <taxon>Brassicales</taxon>
        <taxon>Brassicaceae</taxon>
        <taxon>Brassiceae</taxon>
        <taxon>Brassica</taxon>
    </lineage>
</organism>
<dbReference type="InterPro" id="IPR015410">
    <property type="entry name" value="DUF1985"/>
</dbReference>
<feature type="domain" description="DUF1985" evidence="2">
    <location>
        <begin position="78"/>
        <end position="213"/>
    </location>
</feature>
<gene>
    <name evidence="3" type="ORF">Bca52824_026564</name>
</gene>
<dbReference type="EMBL" id="JAAMPC010000006">
    <property type="protein sequence ID" value="KAG2306816.1"/>
    <property type="molecule type" value="Genomic_DNA"/>
</dbReference>
<reference evidence="3 4" key="1">
    <citation type="submission" date="2020-02" db="EMBL/GenBank/DDBJ databases">
        <authorList>
            <person name="Ma Q."/>
            <person name="Huang Y."/>
            <person name="Song X."/>
            <person name="Pei D."/>
        </authorList>
    </citation>
    <scope>NUCLEOTIDE SEQUENCE [LARGE SCALE GENOMIC DNA]</scope>
    <source>
        <strain evidence="3">Sxm20200214</strain>
        <tissue evidence="3">Leaf</tissue>
    </source>
</reference>
<dbReference type="PANTHER" id="PTHR48449:SF1">
    <property type="entry name" value="DUF1985 DOMAIN-CONTAINING PROTEIN"/>
    <property type="match status" value="1"/>
</dbReference>
<dbReference type="Pfam" id="PF09331">
    <property type="entry name" value="DUF1985"/>
    <property type="match status" value="1"/>
</dbReference>
<evidence type="ECO:0000259" key="2">
    <source>
        <dbReference type="Pfam" id="PF09331"/>
    </source>
</evidence>